<dbReference type="InterPro" id="IPR032675">
    <property type="entry name" value="LRR_dom_sf"/>
</dbReference>
<evidence type="ECO:0000313" key="1">
    <source>
        <dbReference type="EMBL" id="KAF2248195.1"/>
    </source>
</evidence>
<sequence length="457" mass="52037">MLQLPIELQRQCVQFVDPEFLKSLRFVSKDALPIATEALFSTIVLQPSDESAAKYTHILESEKLNPLVRTVIFNTDDDPDADPDWASNEEKEPLESFLDALRAVFKFPNLRKVELKFARECAAPAVGRYNAWDKEVAETQSFRTDVLEAFFEGLNNLEKPAVSVDSLTVKNLQDWTLEEIYESEDFKAVRSRLKKLALQITTETEDAAPETSILLQGCHRGFTSDLPAQWLGPLQPQLTHLTLYGTHCFWGIFPFCDLRGIHFPKLKSLVLGNFTIAYDWQIDWILSHGATLEELILDDCPIVIALRLEESQKLPNFPSLDPFPLTAFARAIYLKNIDLCWHHVLLRWHHVLPRFASGLPHLRHFALGQGNWAEQEMFEQRYDLVSEIRESRYYMFDCGVGPTQWIAGGRRGAEYGFQMSGVGGQKTIAAFPDCEAEDVDALCNLLEEVGWRLASLD</sequence>
<dbReference type="PANTHER" id="PTHR42057">
    <property type="entry name" value="F-BOX DOMAIN PROTEIN (AFU_ORTHOLOGUE AFUA_4G00200)"/>
    <property type="match status" value="1"/>
</dbReference>
<dbReference type="GeneID" id="54578307"/>
<accession>A0A6A6IC94</accession>
<keyword evidence="2" id="KW-1185">Reference proteome</keyword>
<evidence type="ECO:0008006" key="3">
    <source>
        <dbReference type="Google" id="ProtNLM"/>
    </source>
</evidence>
<protein>
    <recommendedName>
        <fullName evidence="3">F-box domain-containing protein</fullName>
    </recommendedName>
</protein>
<evidence type="ECO:0000313" key="2">
    <source>
        <dbReference type="Proteomes" id="UP000800094"/>
    </source>
</evidence>
<dbReference type="EMBL" id="ML987196">
    <property type="protein sequence ID" value="KAF2248195.1"/>
    <property type="molecule type" value="Genomic_DNA"/>
</dbReference>
<dbReference type="OrthoDB" id="3140657at2759"/>
<name>A0A6A6IC94_9PLEO</name>
<dbReference type="RefSeq" id="XP_033683199.1">
    <property type="nucleotide sequence ID" value="XM_033824977.1"/>
</dbReference>
<reference evidence="1" key="1">
    <citation type="journal article" date="2020" name="Stud. Mycol.">
        <title>101 Dothideomycetes genomes: a test case for predicting lifestyles and emergence of pathogens.</title>
        <authorList>
            <person name="Haridas S."/>
            <person name="Albert R."/>
            <person name="Binder M."/>
            <person name="Bloem J."/>
            <person name="Labutti K."/>
            <person name="Salamov A."/>
            <person name="Andreopoulos B."/>
            <person name="Baker S."/>
            <person name="Barry K."/>
            <person name="Bills G."/>
            <person name="Bluhm B."/>
            <person name="Cannon C."/>
            <person name="Castanera R."/>
            <person name="Culley D."/>
            <person name="Daum C."/>
            <person name="Ezra D."/>
            <person name="Gonzalez J."/>
            <person name="Henrissat B."/>
            <person name="Kuo A."/>
            <person name="Liang C."/>
            <person name="Lipzen A."/>
            <person name="Lutzoni F."/>
            <person name="Magnuson J."/>
            <person name="Mondo S."/>
            <person name="Nolan M."/>
            <person name="Ohm R."/>
            <person name="Pangilinan J."/>
            <person name="Park H.-J."/>
            <person name="Ramirez L."/>
            <person name="Alfaro M."/>
            <person name="Sun H."/>
            <person name="Tritt A."/>
            <person name="Yoshinaga Y."/>
            <person name="Zwiers L.-H."/>
            <person name="Turgeon B."/>
            <person name="Goodwin S."/>
            <person name="Spatafora J."/>
            <person name="Crous P."/>
            <person name="Grigoriev I."/>
        </authorList>
    </citation>
    <scope>NUCLEOTIDE SEQUENCE</scope>
    <source>
        <strain evidence="1">CBS 122368</strain>
    </source>
</reference>
<dbReference type="SUPFAM" id="SSF52047">
    <property type="entry name" value="RNI-like"/>
    <property type="match status" value="1"/>
</dbReference>
<gene>
    <name evidence="1" type="ORF">BU26DRAFT_458336</name>
</gene>
<proteinExistence type="predicted"/>
<dbReference type="AlphaFoldDB" id="A0A6A6IC94"/>
<dbReference type="Gene3D" id="3.80.10.10">
    <property type="entry name" value="Ribonuclease Inhibitor"/>
    <property type="match status" value="1"/>
</dbReference>
<dbReference type="Proteomes" id="UP000800094">
    <property type="component" value="Unassembled WGS sequence"/>
</dbReference>
<organism evidence="1 2">
    <name type="scientific">Trematosphaeria pertusa</name>
    <dbReference type="NCBI Taxonomy" id="390896"/>
    <lineage>
        <taxon>Eukaryota</taxon>
        <taxon>Fungi</taxon>
        <taxon>Dikarya</taxon>
        <taxon>Ascomycota</taxon>
        <taxon>Pezizomycotina</taxon>
        <taxon>Dothideomycetes</taxon>
        <taxon>Pleosporomycetidae</taxon>
        <taxon>Pleosporales</taxon>
        <taxon>Massarineae</taxon>
        <taxon>Trematosphaeriaceae</taxon>
        <taxon>Trematosphaeria</taxon>
    </lineage>
</organism>
<dbReference type="PANTHER" id="PTHR42057:SF2">
    <property type="entry name" value="F-BOX DOMAIN PROTEIN (AFU_ORTHOLOGUE AFUA_4G00200)-RELATED"/>
    <property type="match status" value="1"/>
</dbReference>